<dbReference type="InterPro" id="IPR007138">
    <property type="entry name" value="ABM_dom"/>
</dbReference>
<accession>A0ABU4DTE0</accession>
<keyword evidence="3" id="KW-1185">Reference proteome</keyword>
<evidence type="ECO:0000313" key="2">
    <source>
        <dbReference type="EMBL" id="MDV6375693.1"/>
    </source>
</evidence>
<evidence type="ECO:0000259" key="1">
    <source>
        <dbReference type="Pfam" id="PF03992"/>
    </source>
</evidence>
<dbReference type="Proteomes" id="UP001276150">
    <property type="component" value="Unassembled WGS sequence"/>
</dbReference>
<dbReference type="SUPFAM" id="SSF54909">
    <property type="entry name" value="Dimeric alpha+beta barrel"/>
    <property type="match status" value="1"/>
</dbReference>
<proteinExistence type="predicted"/>
<feature type="domain" description="ABM" evidence="1">
    <location>
        <begin position="17"/>
        <end position="59"/>
    </location>
</feature>
<organism evidence="2 3">
    <name type="scientific">Deinococcus arenicola</name>
    <dbReference type="NCBI Taxonomy" id="2994950"/>
    <lineage>
        <taxon>Bacteria</taxon>
        <taxon>Thermotogati</taxon>
        <taxon>Deinococcota</taxon>
        <taxon>Deinococci</taxon>
        <taxon>Deinococcales</taxon>
        <taxon>Deinococcaceae</taxon>
        <taxon>Deinococcus</taxon>
    </lineage>
</organism>
<comment type="caution">
    <text evidence="2">The sequence shown here is derived from an EMBL/GenBank/DDBJ whole genome shotgun (WGS) entry which is preliminary data.</text>
</comment>
<gene>
    <name evidence="2" type="ORF">ORD21_13925</name>
</gene>
<protein>
    <recommendedName>
        <fullName evidence="1">ABM domain-containing protein</fullName>
    </recommendedName>
</protein>
<dbReference type="RefSeq" id="WP_317641037.1">
    <property type="nucleotide sequence ID" value="NZ_JAPMIV010000033.1"/>
</dbReference>
<dbReference type="InterPro" id="IPR011008">
    <property type="entry name" value="Dimeric_a/b-barrel"/>
</dbReference>
<dbReference type="Pfam" id="PF03992">
    <property type="entry name" value="ABM"/>
    <property type="match status" value="1"/>
</dbReference>
<name>A0ABU4DTE0_9DEIO</name>
<reference evidence="2 3" key="1">
    <citation type="submission" date="2022-11" db="EMBL/GenBank/DDBJ databases">
        <title>Deinococcus ZS9-10, Low Temperature and Draught-tolerating, UV-resistant Bacteria from Continental Antarctica.</title>
        <authorList>
            <person name="Cheng L."/>
        </authorList>
    </citation>
    <scope>NUCLEOTIDE SEQUENCE [LARGE SCALE GENOMIC DNA]</scope>
    <source>
        <strain evidence="2 3">ZS9-10</strain>
    </source>
</reference>
<sequence length="86" mass="9244">MGSKRVSSKVHYAEARGDGAEALLREFLRSLPVHPGFLGAELLGSPQQPGLYLVASRWAGNVPEVEVPDGVKAWSFAVLEEAEVLV</sequence>
<evidence type="ECO:0000313" key="3">
    <source>
        <dbReference type="Proteomes" id="UP001276150"/>
    </source>
</evidence>
<dbReference type="EMBL" id="JAPMIV010000033">
    <property type="protein sequence ID" value="MDV6375693.1"/>
    <property type="molecule type" value="Genomic_DNA"/>
</dbReference>